<evidence type="ECO:0000313" key="6">
    <source>
        <dbReference type="Proteomes" id="UP000238479"/>
    </source>
</evidence>
<evidence type="ECO:0000313" key="5">
    <source>
        <dbReference type="EMBL" id="PRQ58353.1"/>
    </source>
</evidence>
<dbReference type="SUPFAM" id="SSF53756">
    <property type="entry name" value="UDP-Glycosyltransferase/glycogen phosphorylase"/>
    <property type="match status" value="1"/>
</dbReference>
<evidence type="ECO:0000259" key="4">
    <source>
        <dbReference type="Pfam" id="PF00534"/>
    </source>
</evidence>
<sequence>MGSLESGVPLKRDPLLRSSSNGGRSDRHLFLQRPRSRFSRFMLLKKLDYLQWICTVAVFLFFVVLFQMFLPGSVVEKSGALIRKNVESSSGDLRFLKELGLLDFGEDIRFEPSKLLEKFRKEAKEASLSSASNRTLQQFGLRKPQLAVVFADLLVDSHQLQMVTVAAALQEIGYEFWVYSLEDGPARGAWRSLGVPVTIIQTCDQPEIVVDWLKYNGILVNSLEAKGIFSCFVQEPFKSLPLIWTIHEKALATRSRKYSSSSQTELINDWKRVFNRSTVVVFPNYFLPMIYSTFDAGNFFVIPGSPAEACKADSIVALDKDHLQGTAGYEPEDVVITIVGSQFLYRGLWLEHSIVLQALLPLLEDFLLDNNSSRLKIIVLSGDSTSNYSLAVEAIACNLKYPSGIVKHAAIDVDADNVLSTSHLVIYGSFVEEQSFPDILIKAMCLGKPIVAPDLAMISKYVDDRVNGYLFPKENIRVLSQIILQVISKGKLSPLSRNIASLGKRTAKSLMVLESVEGYASLLENVLKLPSEVSHPKAAAEITPKWKEQWQWHLFEAVSNSSYLDRNLRSHAFLDVFEEQYNHTEQQKLNSIIGSNHSFIYSIWEEEKYTEMANSKRRKEEEMLKDRTDQYHGTWEEVYRNAKKIDRTKNDLHERDEGEIERTGQPLCIYEPYFGEGTWPFLHVTSLYRGIGLSSKGRRPRTDDIDAPSRLPLLHNPYYRDLLGEYGAFFSIANRIDRIHKNAWIGFQSWRATARKASLSGIAENALLNAIQTRRHGDALYFWVSMDNDPRNPLRQDFWSFCDAINAGNCKVAVSEALKRMYGLKYDLESLPPMPVDGDTWSVMHSWALPTRSFLEFVMFSRMFVDALDAEMYNEHHSSGRCYLSLSKDKHCYSRLLELLVNVWAYHSARRMVYVNPETGTMQEQHKFKSRRGHMWVKWFSYSTLKNMDEDLAEESDFEHPTRRWLWPSTGEVFWQGMYEKERHLRNKQKEKKKQKSREKIERIKKRTHQKAIGKYVKPPPEAADNSNTTMVTTI</sequence>
<keyword evidence="3" id="KW-0812">Transmembrane</keyword>
<accession>A0A2P6SI58</accession>
<dbReference type="OrthoDB" id="1592604at2759"/>
<dbReference type="AlphaFoldDB" id="A0A2P6SI58"/>
<gene>
    <name evidence="5" type="ORF">RchiOBHm_Chr1g0358361</name>
</gene>
<dbReference type="EMBL" id="PDCK01000039">
    <property type="protein sequence ID" value="PRQ58353.1"/>
    <property type="molecule type" value="Genomic_DNA"/>
</dbReference>
<keyword evidence="3" id="KW-1133">Transmembrane helix</keyword>
<name>A0A2P6SI58_ROSCH</name>
<dbReference type="GO" id="GO:0016757">
    <property type="term" value="F:glycosyltransferase activity"/>
    <property type="evidence" value="ECO:0007669"/>
    <property type="project" value="UniProtKB-KW"/>
</dbReference>
<dbReference type="OMA" id="FSCFVQE"/>
<comment type="caution">
    <text evidence="5">The sequence shown here is derived from an EMBL/GenBank/DDBJ whole genome shotgun (WGS) entry which is preliminary data.</text>
</comment>
<organism evidence="5 6">
    <name type="scientific">Rosa chinensis</name>
    <name type="common">China rose</name>
    <dbReference type="NCBI Taxonomy" id="74649"/>
    <lineage>
        <taxon>Eukaryota</taxon>
        <taxon>Viridiplantae</taxon>
        <taxon>Streptophyta</taxon>
        <taxon>Embryophyta</taxon>
        <taxon>Tracheophyta</taxon>
        <taxon>Spermatophyta</taxon>
        <taxon>Magnoliopsida</taxon>
        <taxon>eudicotyledons</taxon>
        <taxon>Gunneridae</taxon>
        <taxon>Pentapetalae</taxon>
        <taxon>rosids</taxon>
        <taxon>fabids</taxon>
        <taxon>Rosales</taxon>
        <taxon>Rosaceae</taxon>
        <taxon>Rosoideae</taxon>
        <taxon>Rosoideae incertae sedis</taxon>
        <taxon>Rosa</taxon>
    </lineage>
</organism>
<keyword evidence="1" id="KW-0328">Glycosyltransferase</keyword>
<protein>
    <submittedName>
        <fullName evidence="5">Putative glycosyl transferase, family 1</fullName>
    </submittedName>
</protein>
<feature type="domain" description="Glycosyl transferase family 1" evidence="4">
    <location>
        <begin position="378"/>
        <end position="492"/>
    </location>
</feature>
<keyword evidence="5" id="KW-0808">Transferase</keyword>
<dbReference type="STRING" id="74649.A0A2P6SI58"/>
<feature type="region of interest" description="Disordered" evidence="2">
    <location>
        <begin position="985"/>
        <end position="1035"/>
    </location>
</feature>
<feature type="transmembrane region" description="Helical" evidence="3">
    <location>
        <begin position="49"/>
        <end position="70"/>
    </location>
</feature>
<dbReference type="PANTHER" id="PTHR46635">
    <property type="entry name" value="GLYCOSYL TRANSFERASE FAMILY 1 PROTEIN"/>
    <property type="match status" value="1"/>
</dbReference>
<dbReference type="PANTHER" id="PTHR46635:SF1">
    <property type="entry name" value="GLYCOSYL TRANSFERASE FAMILY 1 PROTEIN"/>
    <property type="match status" value="1"/>
</dbReference>
<proteinExistence type="predicted"/>
<feature type="compositionally biased region" description="Polar residues" evidence="2">
    <location>
        <begin position="1025"/>
        <end position="1035"/>
    </location>
</feature>
<keyword evidence="6" id="KW-1185">Reference proteome</keyword>
<reference evidence="5 6" key="1">
    <citation type="journal article" date="2018" name="Nat. Genet.">
        <title>The Rosa genome provides new insights in the design of modern roses.</title>
        <authorList>
            <person name="Bendahmane M."/>
        </authorList>
    </citation>
    <scope>NUCLEOTIDE SEQUENCE [LARGE SCALE GENOMIC DNA]</scope>
    <source>
        <strain evidence="6">cv. Old Blush</strain>
    </source>
</reference>
<keyword evidence="3" id="KW-0472">Membrane</keyword>
<dbReference type="Gramene" id="PRQ58353">
    <property type="protein sequence ID" value="PRQ58353"/>
    <property type="gene ID" value="RchiOBHm_Chr1g0358361"/>
</dbReference>
<dbReference type="Pfam" id="PF00534">
    <property type="entry name" value="Glycos_transf_1"/>
    <property type="match status" value="1"/>
</dbReference>
<dbReference type="InterPro" id="IPR001296">
    <property type="entry name" value="Glyco_trans_1"/>
</dbReference>
<feature type="compositionally biased region" description="Basic residues" evidence="2">
    <location>
        <begin position="985"/>
        <end position="1012"/>
    </location>
</feature>
<dbReference type="Gene3D" id="3.40.50.2000">
    <property type="entry name" value="Glycogen Phosphorylase B"/>
    <property type="match status" value="1"/>
</dbReference>
<dbReference type="Proteomes" id="UP000238479">
    <property type="component" value="Chromosome 1"/>
</dbReference>
<evidence type="ECO:0000256" key="2">
    <source>
        <dbReference type="SAM" id="MobiDB-lite"/>
    </source>
</evidence>
<feature type="region of interest" description="Disordered" evidence="2">
    <location>
        <begin position="1"/>
        <end position="24"/>
    </location>
</feature>
<evidence type="ECO:0000256" key="3">
    <source>
        <dbReference type="SAM" id="Phobius"/>
    </source>
</evidence>
<evidence type="ECO:0000256" key="1">
    <source>
        <dbReference type="ARBA" id="ARBA00022676"/>
    </source>
</evidence>